<feature type="region of interest" description="Disordered" evidence="2">
    <location>
        <begin position="453"/>
        <end position="482"/>
    </location>
</feature>
<dbReference type="CDD" id="cd12087">
    <property type="entry name" value="TM_EGFR-like"/>
    <property type="match status" value="1"/>
</dbReference>
<keyword evidence="3" id="KW-1133">Transmembrane helix</keyword>
<dbReference type="GO" id="GO:0004190">
    <property type="term" value="F:aspartic-type endopeptidase activity"/>
    <property type="evidence" value="ECO:0007669"/>
    <property type="project" value="InterPro"/>
</dbReference>
<feature type="compositionally biased region" description="Polar residues" evidence="2">
    <location>
        <begin position="546"/>
        <end position="571"/>
    </location>
</feature>
<dbReference type="OrthoDB" id="2563011at2759"/>
<keyword evidence="6" id="KW-1185">Reference proteome</keyword>
<dbReference type="Proteomes" id="UP000054248">
    <property type="component" value="Unassembled WGS sequence"/>
</dbReference>
<proteinExistence type="inferred from homology"/>
<dbReference type="Gene3D" id="2.40.70.10">
    <property type="entry name" value="Acid Proteases"/>
    <property type="match status" value="1"/>
</dbReference>
<feature type="domain" description="Peptidase A1" evidence="4">
    <location>
        <begin position="1"/>
        <end position="356"/>
    </location>
</feature>
<feature type="compositionally biased region" description="Polar residues" evidence="2">
    <location>
        <begin position="612"/>
        <end position="621"/>
    </location>
</feature>
<reference evidence="5 6" key="1">
    <citation type="submission" date="2014-04" db="EMBL/GenBank/DDBJ databases">
        <authorList>
            <consortium name="DOE Joint Genome Institute"/>
            <person name="Kuo A."/>
            <person name="Girlanda M."/>
            <person name="Perotto S."/>
            <person name="Kohler A."/>
            <person name="Nagy L.G."/>
            <person name="Floudas D."/>
            <person name="Copeland A."/>
            <person name="Barry K.W."/>
            <person name="Cichocki N."/>
            <person name="Veneault-Fourrey C."/>
            <person name="LaButti K."/>
            <person name="Lindquist E.A."/>
            <person name="Lipzen A."/>
            <person name="Lundell T."/>
            <person name="Morin E."/>
            <person name="Murat C."/>
            <person name="Sun H."/>
            <person name="Tunlid A."/>
            <person name="Henrissat B."/>
            <person name="Grigoriev I.V."/>
            <person name="Hibbett D.S."/>
            <person name="Martin F."/>
            <person name="Nordberg H.P."/>
            <person name="Cantor M.N."/>
            <person name="Hua S.X."/>
        </authorList>
    </citation>
    <scope>NUCLEOTIDE SEQUENCE [LARGE SCALE GENOMIC DNA]</scope>
    <source>
        <strain evidence="5 6">MUT 4182</strain>
    </source>
</reference>
<keyword evidence="3" id="KW-0812">Transmembrane</keyword>
<feature type="transmembrane region" description="Helical" evidence="3">
    <location>
        <begin position="370"/>
        <end position="393"/>
    </location>
</feature>
<reference evidence="6" key="2">
    <citation type="submission" date="2015-01" db="EMBL/GenBank/DDBJ databases">
        <title>Evolutionary Origins and Diversification of the Mycorrhizal Mutualists.</title>
        <authorList>
            <consortium name="DOE Joint Genome Institute"/>
            <consortium name="Mycorrhizal Genomics Consortium"/>
            <person name="Kohler A."/>
            <person name="Kuo A."/>
            <person name="Nagy L.G."/>
            <person name="Floudas D."/>
            <person name="Copeland A."/>
            <person name="Barry K.W."/>
            <person name="Cichocki N."/>
            <person name="Veneault-Fourrey C."/>
            <person name="LaButti K."/>
            <person name="Lindquist E.A."/>
            <person name="Lipzen A."/>
            <person name="Lundell T."/>
            <person name="Morin E."/>
            <person name="Murat C."/>
            <person name="Riley R."/>
            <person name="Ohm R."/>
            <person name="Sun H."/>
            <person name="Tunlid A."/>
            <person name="Henrissat B."/>
            <person name="Grigoriev I.V."/>
            <person name="Hibbett D.S."/>
            <person name="Martin F."/>
        </authorList>
    </citation>
    <scope>NUCLEOTIDE SEQUENCE [LARGE SCALE GENOMIC DNA]</scope>
    <source>
        <strain evidence="6">MUT 4182</strain>
    </source>
</reference>
<dbReference type="GO" id="GO:0006508">
    <property type="term" value="P:proteolysis"/>
    <property type="evidence" value="ECO:0007669"/>
    <property type="project" value="InterPro"/>
</dbReference>
<protein>
    <recommendedName>
        <fullName evidence="4">Peptidase A1 domain-containing protein</fullName>
    </recommendedName>
</protein>
<gene>
    <name evidence="5" type="ORF">M407DRAFT_157504</name>
</gene>
<evidence type="ECO:0000259" key="4">
    <source>
        <dbReference type="PROSITE" id="PS51767"/>
    </source>
</evidence>
<evidence type="ECO:0000256" key="1">
    <source>
        <dbReference type="ARBA" id="ARBA00007447"/>
    </source>
</evidence>
<feature type="region of interest" description="Disordered" evidence="2">
    <location>
        <begin position="503"/>
        <end position="621"/>
    </location>
</feature>
<comment type="similarity">
    <text evidence="1">Belongs to the peptidase A1 family.</text>
</comment>
<organism evidence="5 6">
    <name type="scientific">Tulasnella calospora MUT 4182</name>
    <dbReference type="NCBI Taxonomy" id="1051891"/>
    <lineage>
        <taxon>Eukaryota</taxon>
        <taxon>Fungi</taxon>
        <taxon>Dikarya</taxon>
        <taxon>Basidiomycota</taxon>
        <taxon>Agaricomycotina</taxon>
        <taxon>Agaricomycetes</taxon>
        <taxon>Cantharellales</taxon>
        <taxon>Tulasnellaceae</taxon>
        <taxon>Tulasnella</taxon>
    </lineage>
</organism>
<name>A0A0C3Q600_9AGAM</name>
<evidence type="ECO:0000313" key="5">
    <source>
        <dbReference type="EMBL" id="KIO18619.1"/>
    </source>
</evidence>
<dbReference type="Pfam" id="PF00026">
    <property type="entry name" value="Asp"/>
    <property type="match status" value="1"/>
</dbReference>
<accession>A0A0C3Q600</accession>
<keyword evidence="3" id="KW-0472">Membrane</keyword>
<dbReference type="PANTHER" id="PTHR47966">
    <property type="entry name" value="BETA-SITE APP-CLEAVING ENZYME, ISOFORM A-RELATED"/>
    <property type="match status" value="1"/>
</dbReference>
<dbReference type="PANTHER" id="PTHR47966:SF51">
    <property type="entry name" value="BETA-SITE APP-CLEAVING ENZYME, ISOFORM A-RELATED"/>
    <property type="match status" value="1"/>
</dbReference>
<dbReference type="InterPro" id="IPR021109">
    <property type="entry name" value="Peptidase_aspartic_dom_sf"/>
</dbReference>
<dbReference type="AlphaFoldDB" id="A0A0C3Q600"/>
<feature type="compositionally biased region" description="Low complexity" evidence="2">
    <location>
        <begin position="505"/>
        <end position="523"/>
    </location>
</feature>
<dbReference type="InterPro" id="IPR033121">
    <property type="entry name" value="PEPTIDASE_A1"/>
</dbReference>
<dbReference type="InterPro" id="IPR001461">
    <property type="entry name" value="Aspartic_peptidase_A1"/>
</dbReference>
<dbReference type="SUPFAM" id="SSF50630">
    <property type="entry name" value="Acid proteases"/>
    <property type="match status" value="1"/>
</dbReference>
<evidence type="ECO:0000313" key="6">
    <source>
        <dbReference type="Proteomes" id="UP000054248"/>
    </source>
</evidence>
<dbReference type="EMBL" id="KN823273">
    <property type="protein sequence ID" value="KIO18619.1"/>
    <property type="molecule type" value="Genomic_DNA"/>
</dbReference>
<sequence>MTHGYTAVAGVGCNGCSNDPPKVLYNAAASSTYGAPLAGAQNITFKVNGRTCTGEKASENCAFLQQSKNGTEWWRYEGQQIVVASSGSSDGVFGTSAGLAGLGYSAVSNGSDSIIGKYLSMETNPDERWTFAMGLYGIGSTSAANGAELKGDSSGGYLHLNNPDPSFYTGSIQTMPVAGSDTAVNWGAAPDQVGSYDWTVQSQGWVLKTKNNQGEVTVTGGQGMWATMEAGYPYILLPQADASKIYTAIAGSQTYIVPTGALGANGVPVYDDNLAFSWSVPCTTTDVAIYMNFNGTSIPIQPTDLWTNVGGVCVGNIKGWADPTRTTAIMGSAFFRNAYVVFTAGRDSNQNTVGIAARPSGAKESKNTKVIIGAVVGGVAFLALLGFGIFFLARYFKSRRMPPSAEFAPSGVDQTTMGSRTMTALSLDRDKSPGPMSRSSFFGSMLSHGKPESNQNYIAEPWVPPPSSSPVPNGDGSVGGQHIMIQPWTPKEASEQAFLSPTGTAASLPYQPQSQSPAPYGPGTPVSPHAQSMSGHSRASAPTPPIQQHQRPMSQVSWVSATSQQPPQSAVSGHFTPPPPPSTTSSSIMQVHPPGTYVPTGPGAIRPLPTVPGSTRNSAAM</sequence>
<evidence type="ECO:0000256" key="3">
    <source>
        <dbReference type="SAM" id="Phobius"/>
    </source>
</evidence>
<evidence type="ECO:0000256" key="2">
    <source>
        <dbReference type="SAM" id="MobiDB-lite"/>
    </source>
</evidence>
<dbReference type="STRING" id="1051891.A0A0C3Q600"/>
<dbReference type="PROSITE" id="PS51767">
    <property type="entry name" value="PEPTIDASE_A1"/>
    <property type="match status" value="1"/>
</dbReference>
<dbReference type="HOGENOM" id="CLU_442913_0_0_1"/>